<feature type="region of interest" description="Disordered" evidence="9">
    <location>
        <begin position="1127"/>
        <end position="1147"/>
    </location>
</feature>
<dbReference type="PANTHER" id="PTHR24223:SF456">
    <property type="entry name" value="MULTIDRUG RESISTANCE-ASSOCIATED PROTEIN LETHAL(2)03659"/>
    <property type="match status" value="1"/>
</dbReference>
<dbReference type="InterPro" id="IPR003593">
    <property type="entry name" value="AAA+_ATPase"/>
</dbReference>
<feature type="transmembrane region" description="Helical" evidence="10">
    <location>
        <begin position="944"/>
        <end position="963"/>
    </location>
</feature>
<dbReference type="Proteomes" id="UP000307440">
    <property type="component" value="Unassembled WGS sequence"/>
</dbReference>
<keyword evidence="8 10" id="KW-0472">Membrane</keyword>
<keyword evidence="14" id="KW-1185">Reference proteome</keyword>
<feature type="domain" description="ABC transporter" evidence="11">
    <location>
        <begin position="1151"/>
        <end position="1396"/>
    </location>
</feature>
<dbReference type="GO" id="GO:0016020">
    <property type="term" value="C:membrane"/>
    <property type="evidence" value="ECO:0007669"/>
    <property type="project" value="UniProtKB-SubCell"/>
</dbReference>
<dbReference type="STRING" id="230819.A0A5C3L7Y0"/>
<evidence type="ECO:0000313" key="13">
    <source>
        <dbReference type="EMBL" id="TFK28166.1"/>
    </source>
</evidence>
<dbReference type="InterPro" id="IPR017871">
    <property type="entry name" value="ABC_transporter-like_CS"/>
</dbReference>
<feature type="compositionally biased region" description="Low complexity" evidence="9">
    <location>
        <begin position="1"/>
        <end position="17"/>
    </location>
</feature>
<evidence type="ECO:0000259" key="11">
    <source>
        <dbReference type="PROSITE" id="PS50893"/>
    </source>
</evidence>
<dbReference type="Gene3D" id="1.20.1560.10">
    <property type="entry name" value="ABC transporter type 1, transmembrane domain"/>
    <property type="match status" value="2"/>
</dbReference>
<gene>
    <name evidence="13" type="ORF">FA15DRAFT_753726</name>
</gene>
<comment type="similarity">
    <text evidence="2">Belongs to the ABC transporter superfamily. ABCC family. Conjugate transporter (TC 3.A.1.208) subfamily.</text>
</comment>
<feature type="domain" description="ABC transmembrane type-1" evidence="12">
    <location>
        <begin position="836"/>
        <end position="1111"/>
    </location>
</feature>
<dbReference type="SUPFAM" id="SSF52540">
    <property type="entry name" value="P-loop containing nucleoside triphosphate hydrolases"/>
    <property type="match status" value="2"/>
</dbReference>
<dbReference type="SMART" id="SM00382">
    <property type="entry name" value="AAA"/>
    <property type="match status" value="2"/>
</dbReference>
<dbReference type="PROSITE" id="PS50893">
    <property type="entry name" value="ABC_TRANSPORTER_2"/>
    <property type="match status" value="2"/>
</dbReference>
<dbReference type="GO" id="GO:0005524">
    <property type="term" value="F:ATP binding"/>
    <property type="evidence" value="ECO:0007669"/>
    <property type="project" value="UniProtKB-KW"/>
</dbReference>
<dbReference type="PROSITE" id="PS00211">
    <property type="entry name" value="ABC_TRANSPORTER_1"/>
    <property type="match status" value="2"/>
</dbReference>
<evidence type="ECO:0000256" key="6">
    <source>
        <dbReference type="ARBA" id="ARBA00022840"/>
    </source>
</evidence>
<protein>
    <submittedName>
        <fullName evidence="13">ABC protein</fullName>
    </submittedName>
</protein>
<keyword evidence="5" id="KW-0547">Nucleotide-binding</keyword>
<evidence type="ECO:0000259" key="12">
    <source>
        <dbReference type="PROSITE" id="PS50929"/>
    </source>
</evidence>
<feature type="transmembrane region" description="Helical" evidence="10">
    <location>
        <begin position="870"/>
        <end position="899"/>
    </location>
</feature>
<feature type="transmembrane region" description="Helical" evidence="10">
    <location>
        <begin position="969"/>
        <end position="988"/>
    </location>
</feature>
<dbReference type="InterPro" id="IPR011527">
    <property type="entry name" value="ABC1_TM_dom"/>
</dbReference>
<evidence type="ECO:0000256" key="5">
    <source>
        <dbReference type="ARBA" id="ARBA00022741"/>
    </source>
</evidence>
<sequence length="1411" mass="156746">MVSESIQPSSSSTQSEGTGKEQGRTKAERTEIIALDLDSGDESVRVRRGLWEFWIPKHPPSPPPSGVTDSTLTPYATANFISILWYSWITPIMTLGYQRTLQAADLWKLEDTHTAATLTSNFDASWQRRYDHAKDYNADLSSGHAVPSLFKRVSWSVKSTFSSKSKTSFEEEWRNETGIRKASIPLALNDSLGRFFWTGGFYKVLADVTQLMGPLLVREIINFAKEREFAKENGLPKPNVGRGIALAIGLFLLTVTFSIAQNQFFWRSMLTGALTRATLISSMYKRSVNLTGKARTNLSTSDIVNHVSTDVSRIDICCQWFHASWTAPIQIVVCLIILVTQLGPSALAGFALFLLIGPIQQRVMRYQFTIRQKSMGHTDQRAKTLLEALSSMRIVKYFTYESSFLQRISGIRKHELRGVRTILNAESANMALAHSVPYLAATLAFITYTRIKEEFDVAIIFSSLALFQLLRQPMMFLPRGLSVIADAQSAFHRLERVFHAELMTGESLQIVPNQELSLCIQDASFEWEETVLKEDEPTETEKVKSKAVNHDTPFQLKGINVKIPRGSLTAIVGRVGSGKSSLLQAMIGEMRKTSGEVVFGGRVAYCPQTAWIQNSSLRDNVTFGQPFDEERYWKVIEDASLLPDLQLLADGDLTEIGEKGINLSGGQKQRINIARALYFDADVIIMDDPLSAVDAHVGKALFRNAISALSKRGKTVILVTHALHFLSFCDYIYTLDGGAITEQGTYRELLDANGEFARLDKEFGGNDPGAMTAKRSHIEVLEEVQTKSTQVQQRFPGKGTLEGKLIVKELRTTGSISGKVWWAYIVAGRGAITVPLLLLAAVLMQGSQIISSYILVWWQKNEFSRPFSFYQILYAVFGISQALLSLFLGVAVDVISWLVSRNLHNEALLNIFRAPMSFFDTTPLGRVIGVFGKDIDIIDNQLPVSMRMLVLTVSGVIGSVALITAVEPYFIIVAVFVGIGYNFLASFYRASAREIKRLDSILRSLLYSHLSESLTGLPTLRSYGQLPRFVRDNEFFIDLENRALFLLVTNQRWLTVRLDVCGAALVFFVAFFAVMDVSGLSPAQVGLILTFTTTLTQMCGMLMRQTAEVENYMNAVERVVHYSDKSAIPQEARHEDPPTDPPSEWPEHGKIEFQDVVMRYRPGLTNVLHGISMSIKGGEKIGVVGRTGAGKSSLIMALMRIVEYSGNISIDGVDISKLGLKVLRSKISIIPQDPTIFSGTVRTALDPFSLYDDARLWDALRRSFLVEDGTSDDEKSSGDASCGTRITLDTVLESEGSNLSVGERSLLSLARALVKDTKVVVLDEATASVDLETDKKIQYTIQTQFEGQTLICIAHRLRTILGYDRVLVLDSGSISEFDSPLALFNKEDGIFRSLCLGSNIVEEDILTSKTQ</sequence>
<dbReference type="PROSITE" id="PS50929">
    <property type="entry name" value="ABC_TM1F"/>
    <property type="match status" value="2"/>
</dbReference>
<dbReference type="GO" id="GO:0016887">
    <property type="term" value="F:ATP hydrolysis activity"/>
    <property type="evidence" value="ECO:0007669"/>
    <property type="project" value="InterPro"/>
</dbReference>
<dbReference type="InterPro" id="IPR050173">
    <property type="entry name" value="ABC_transporter_C-like"/>
</dbReference>
<dbReference type="Pfam" id="PF00664">
    <property type="entry name" value="ABC_membrane"/>
    <property type="match status" value="2"/>
</dbReference>
<evidence type="ECO:0000256" key="7">
    <source>
        <dbReference type="ARBA" id="ARBA00022989"/>
    </source>
</evidence>
<dbReference type="OrthoDB" id="6500128at2759"/>
<dbReference type="PANTHER" id="PTHR24223">
    <property type="entry name" value="ATP-BINDING CASSETTE SUB-FAMILY C"/>
    <property type="match status" value="1"/>
</dbReference>
<dbReference type="FunFam" id="3.40.50.300:FF:000565">
    <property type="entry name" value="ABC bile acid transporter"/>
    <property type="match status" value="1"/>
</dbReference>
<feature type="domain" description="ABC transmembrane type-1" evidence="12">
    <location>
        <begin position="197"/>
        <end position="486"/>
    </location>
</feature>
<dbReference type="Pfam" id="PF00005">
    <property type="entry name" value="ABC_tran"/>
    <property type="match status" value="2"/>
</dbReference>
<dbReference type="CDD" id="cd03250">
    <property type="entry name" value="ABCC_MRP_domain1"/>
    <property type="match status" value="1"/>
</dbReference>
<accession>A0A5C3L7Y0</accession>
<feature type="transmembrane region" description="Helical" evidence="10">
    <location>
        <begin position="240"/>
        <end position="260"/>
    </location>
</feature>
<reference evidence="13 14" key="1">
    <citation type="journal article" date="2019" name="Nat. Ecol. Evol.">
        <title>Megaphylogeny resolves global patterns of mushroom evolution.</title>
        <authorList>
            <person name="Varga T."/>
            <person name="Krizsan K."/>
            <person name="Foldi C."/>
            <person name="Dima B."/>
            <person name="Sanchez-Garcia M."/>
            <person name="Sanchez-Ramirez S."/>
            <person name="Szollosi G.J."/>
            <person name="Szarkandi J.G."/>
            <person name="Papp V."/>
            <person name="Albert L."/>
            <person name="Andreopoulos W."/>
            <person name="Angelini C."/>
            <person name="Antonin V."/>
            <person name="Barry K.W."/>
            <person name="Bougher N.L."/>
            <person name="Buchanan P."/>
            <person name="Buyck B."/>
            <person name="Bense V."/>
            <person name="Catcheside P."/>
            <person name="Chovatia M."/>
            <person name="Cooper J."/>
            <person name="Damon W."/>
            <person name="Desjardin D."/>
            <person name="Finy P."/>
            <person name="Geml J."/>
            <person name="Haridas S."/>
            <person name="Hughes K."/>
            <person name="Justo A."/>
            <person name="Karasinski D."/>
            <person name="Kautmanova I."/>
            <person name="Kiss B."/>
            <person name="Kocsube S."/>
            <person name="Kotiranta H."/>
            <person name="LaButti K.M."/>
            <person name="Lechner B.E."/>
            <person name="Liimatainen K."/>
            <person name="Lipzen A."/>
            <person name="Lukacs Z."/>
            <person name="Mihaltcheva S."/>
            <person name="Morgado L.N."/>
            <person name="Niskanen T."/>
            <person name="Noordeloos M.E."/>
            <person name="Ohm R.A."/>
            <person name="Ortiz-Santana B."/>
            <person name="Ovrebo C."/>
            <person name="Racz N."/>
            <person name="Riley R."/>
            <person name="Savchenko A."/>
            <person name="Shiryaev A."/>
            <person name="Soop K."/>
            <person name="Spirin V."/>
            <person name="Szebenyi C."/>
            <person name="Tomsovsky M."/>
            <person name="Tulloss R.E."/>
            <person name="Uehling J."/>
            <person name="Grigoriev I.V."/>
            <person name="Vagvolgyi C."/>
            <person name="Papp T."/>
            <person name="Martin F.M."/>
            <person name="Miettinen O."/>
            <person name="Hibbett D.S."/>
            <person name="Nagy L.G."/>
        </authorList>
    </citation>
    <scope>NUCLEOTIDE SEQUENCE [LARGE SCALE GENOMIC DNA]</scope>
    <source>
        <strain evidence="13 14">CBS 121175</strain>
    </source>
</reference>
<evidence type="ECO:0000256" key="10">
    <source>
        <dbReference type="SAM" id="Phobius"/>
    </source>
</evidence>
<dbReference type="CDD" id="cd18597">
    <property type="entry name" value="ABC_6TM_YOR1_D1_like"/>
    <property type="match status" value="1"/>
</dbReference>
<dbReference type="FunFam" id="1.20.1560.10:FF:000010">
    <property type="entry name" value="Multidrug resistance-associated ABC transporter"/>
    <property type="match status" value="1"/>
</dbReference>
<dbReference type="InterPro" id="IPR027417">
    <property type="entry name" value="P-loop_NTPase"/>
</dbReference>
<keyword evidence="3" id="KW-0813">Transport</keyword>
<evidence type="ECO:0000256" key="3">
    <source>
        <dbReference type="ARBA" id="ARBA00022448"/>
    </source>
</evidence>
<dbReference type="InterPro" id="IPR036640">
    <property type="entry name" value="ABC1_TM_sf"/>
</dbReference>
<proteinExistence type="inferred from homology"/>
<evidence type="ECO:0000256" key="2">
    <source>
        <dbReference type="ARBA" id="ARBA00009726"/>
    </source>
</evidence>
<dbReference type="GO" id="GO:0140359">
    <property type="term" value="F:ABC-type transporter activity"/>
    <property type="evidence" value="ECO:0007669"/>
    <property type="project" value="InterPro"/>
</dbReference>
<feature type="compositionally biased region" description="Basic and acidic residues" evidence="9">
    <location>
        <begin position="18"/>
        <end position="29"/>
    </location>
</feature>
<evidence type="ECO:0000256" key="1">
    <source>
        <dbReference type="ARBA" id="ARBA00004141"/>
    </source>
</evidence>
<feature type="domain" description="ABC transporter" evidence="11">
    <location>
        <begin position="538"/>
        <end position="762"/>
    </location>
</feature>
<dbReference type="SUPFAM" id="SSF90123">
    <property type="entry name" value="ABC transporter transmembrane region"/>
    <property type="match status" value="2"/>
</dbReference>
<feature type="transmembrane region" description="Helical" evidence="10">
    <location>
        <begin position="329"/>
        <end position="356"/>
    </location>
</feature>
<evidence type="ECO:0000256" key="4">
    <source>
        <dbReference type="ARBA" id="ARBA00022692"/>
    </source>
</evidence>
<evidence type="ECO:0000256" key="8">
    <source>
        <dbReference type="ARBA" id="ARBA00023136"/>
    </source>
</evidence>
<keyword evidence="4 10" id="KW-0812">Transmembrane</keyword>
<organism evidence="13 14">
    <name type="scientific">Coprinopsis marcescibilis</name>
    <name type="common">Agaric fungus</name>
    <name type="synonym">Psathyrella marcescibilis</name>
    <dbReference type="NCBI Taxonomy" id="230819"/>
    <lineage>
        <taxon>Eukaryota</taxon>
        <taxon>Fungi</taxon>
        <taxon>Dikarya</taxon>
        <taxon>Basidiomycota</taxon>
        <taxon>Agaricomycotina</taxon>
        <taxon>Agaricomycetes</taxon>
        <taxon>Agaricomycetidae</taxon>
        <taxon>Agaricales</taxon>
        <taxon>Agaricineae</taxon>
        <taxon>Psathyrellaceae</taxon>
        <taxon>Coprinopsis</taxon>
    </lineage>
</organism>
<dbReference type="FunFam" id="3.40.50.300:FF:000997">
    <property type="entry name" value="Multidrug resistance-associated protein 1"/>
    <property type="match status" value="1"/>
</dbReference>
<name>A0A5C3L7Y0_COPMA</name>
<dbReference type="CDD" id="cd18606">
    <property type="entry name" value="ABC_6TM_YOR1_D2_like"/>
    <property type="match status" value="1"/>
</dbReference>
<evidence type="ECO:0000313" key="14">
    <source>
        <dbReference type="Proteomes" id="UP000307440"/>
    </source>
</evidence>
<dbReference type="InterPro" id="IPR003439">
    <property type="entry name" value="ABC_transporter-like_ATP-bd"/>
</dbReference>
<feature type="region of interest" description="Disordered" evidence="9">
    <location>
        <begin position="1"/>
        <end position="29"/>
    </location>
</feature>
<keyword evidence="6" id="KW-0067">ATP-binding</keyword>
<feature type="transmembrane region" description="Helical" evidence="10">
    <location>
        <begin position="1054"/>
        <end position="1075"/>
    </location>
</feature>
<dbReference type="CDD" id="cd03244">
    <property type="entry name" value="ABCC_MRP_domain2"/>
    <property type="match status" value="1"/>
</dbReference>
<keyword evidence="7 10" id="KW-1133">Transmembrane helix</keyword>
<dbReference type="EMBL" id="ML210158">
    <property type="protein sequence ID" value="TFK28166.1"/>
    <property type="molecule type" value="Genomic_DNA"/>
</dbReference>
<evidence type="ECO:0000256" key="9">
    <source>
        <dbReference type="SAM" id="MobiDB-lite"/>
    </source>
</evidence>
<dbReference type="Gene3D" id="3.40.50.300">
    <property type="entry name" value="P-loop containing nucleotide triphosphate hydrolases"/>
    <property type="match status" value="2"/>
</dbReference>
<comment type="subcellular location">
    <subcellularLocation>
        <location evidence="1">Membrane</location>
        <topology evidence="1">Multi-pass membrane protein</topology>
    </subcellularLocation>
</comment>